<gene>
    <name evidence="2" type="ORF">QJ043_08255</name>
</gene>
<keyword evidence="3" id="KW-1185">Reference proteome</keyword>
<evidence type="ECO:0000313" key="3">
    <source>
        <dbReference type="Proteomes" id="UP001431693"/>
    </source>
</evidence>
<proteinExistence type="predicted"/>
<dbReference type="RefSeq" id="WP_283713221.1">
    <property type="nucleotide sequence ID" value="NZ_JASJEW010000003.1"/>
</dbReference>
<reference evidence="2" key="1">
    <citation type="submission" date="2023-05" db="EMBL/GenBank/DDBJ databases">
        <title>[olsenella] sp. nov., isolated from a pig farm feces dump.</title>
        <authorList>
            <person name="Chang Y.-H."/>
        </authorList>
    </citation>
    <scope>NUCLEOTIDE SEQUENCE</scope>
    <source>
        <strain evidence="2">YH-ols2217</strain>
    </source>
</reference>
<evidence type="ECO:0000313" key="2">
    <source>
        <dbReference type="EMBL" id="MDJ1130066.1"/>
    </source>
</evidence>
<accession>A0ABT6ZLZ1</accession>
<name>A0ABT6ZLZ1_9ACTN</name>
<protein>
    <submittedName>
        <fullName evidence="2">Uncharacterized protein</fullName>
    </submittedName>
</protein>
<evidence type="ECO:0000256" key="1">
    <source>
        <dbReference type="SAM" id="MobiDB-lite"/>
    </source>
</evidence>
<dbReference type="Proteomes" id="UP001431693">
    <property type="component" value="Unassembled WGS sequence"/>
</dbReference>
<feature type="compositionally biased region" description="Basic and acidic residues" evidence="1">
    <location>
        <begin position="1"/>
        <end position="24"/>
    </location>
</feature>
<sequence length="80" mass="9518">MFDYFDRQEETTESKHLTRPKELTEAEQAALDDRHKADGVEKETLKAAKRDMVDNEEEAYLRQTVYDSVYQADRDETEMR</sequence>
<dbReference type="EMBL" id="JASJEX010000004">
    <property type="protein sequence ID" value="MDJ1130066.1"/>
    <property type="molecule type" value="Genomic_DNA"/>
</dbReference>
<feature type="region of interest" description="Disordered" evidence="1">
    <location>
        <begin position="1"/>
        <end position="31"/>
    </location>
</feature>
<comment type="caution">
    <text evidence="2">The sequence shown here is derived from an EMBL/GenBank/DDBJ whole genome shotgun (WGS) entry which is preliminary data.</text>
</comment>
<organism evidence="2 3">
    <name type="scientific">Kribbibacterium absianum</name>
    <dbReference type="NCBI Taxonomy" id="3044210"/>
    <lineage>
        <taxon>Bacteria</taxon>
        <taxon>Bacillati</taxon>
        <taxon>Actinomycetota</taxon>
        <taxon>Coriobacteriia</taxon>
        <taxon>Coriobacteriales</taxon>
        <taxon>Kribbibacteriaceae</taxon>
        <taxon>Kribbibacterium</taxon>
    </lineage>
</organism>